<feature type="region of interest" description="Disordered" evidence="1">
    <location>
        <begin position="135"/>
        <end position="201"/>
    </location>
</feature>
<evidence type="ECO:0000256" key="1">
    <source>
        <dbReference type="SAM" id="MobiDB-lite"/>
    </source>
</evidence>
<protein>
    <submittedName>
        <fullName evidence="2">Uncharacterized protein</fullName>
    </submittedName>
</protein>
<evidence type="ECO:0000313" key="2">
    <source>
        <dbReference type="EMBL" id="KAF7920743.1"/>
    </source>
</evidence>
<dbReference type="EMBL" id="RCSX01000024">
    <property type="protein sequence ID" value="KAF7920743.1"/>
    <property type="molecule type" value="Genomic_DNA"/>
</dbReference>
<proteinExistence type="predicted"/>
<accession>A0ABQ7IDW3</accession>
<sequence>MSRPRSFPFPLYPLFLLSNRPYTRYLALQRVASPSSLLTLSPPLPLRLPYRPPARAVFRVPLSVRGPPPLRLAHRPAQALSISLGRPSPYIFFFLLSLFVPRLPRSPPRRSHQALPPTPRSLRISRAIIFCPRVSGRPRAAGPDRRGPGGPGGPGGQGARAAPGGPGAARASPGRPGSPRLRSDRAHPPPRPASAVDYFDLRRARAPLPASFLE</sequence>
<name>A0ABQ7IDW3_9HELO</name>
<organism evidence="2 3">
    <name type="scientific">Botrytis deweyae</name>
    <dbReference type="NCBI Taxonomy" id="2478750"/>
    <lineage>
        <taxon>Eukaryota</taxon>
        <taxon>Fungi</taxon>
        <taxon>Dikarya</taxon>
        <taxon>Ascomycota</taxon>
        <taxon>Pezizomycotina</taxon>
        <taxon>Leotiomycetes</taxon>
        <taxon>Helotiales</taxon>
        <taxon>Sclerotiniaceae</taxon>
        <taxon>Botrytis</taxon>
    </lineage>
</organism>
<dbReference type="Proteomes" id="UP000783213">
    <property type="component" value="Unassembled WGS sequence"/>
</dbReference>
<comment type="caution">
    <text evidence="2">The sequence shown here is derived from an EMBL/GenBank/DDBJ whole genome shotgun (WGS) entry which is preliminary data.</text>
</comment>
<gene>
    <name evidence="2" type="ORF">EAE98_008772</name>
</gene>
<evidence type="ECO:0000313" key="3">
    <source>
        <dbReference type="Proteomes" id="UP000783213"/>
    </source>
</evidence>
<feature type="compositionally biased region" description="Gly residues" evidence="1">
    <location>
        <begin position="148"/>
        <end position="158"/>
    </location>
</feature>
<reference evidence="2 3" key="1">
    <citation type="journal article" date="2020" name="Genome Biol. Evol.">
        <title>Comparative genomics of Sclerotiniaceae.</title>
        <authorList>
            <person name="Valero Jimenez C.A."/>
            <person name="Steentjes M."/>
            <person name="Scholten O.E."/>
            <person name="Van Kan J.A.L."/>
        </authorList>
    </citation>
    <scope>NUCLEOTIDE SEQUENCE [LARGE SCALE GENOMIC DNA]</scope>
    <source>
        <strain evidence="2 3">B1</strain>
    </source>
</reference>
<keyword evidence="3" id="KW-1185">Reference proteome</keyword>
<dbReference type="RefSeq" id="XP_038807107.1">
    <property type="nucleotide sequence ID" value="XM_038956395.1"/>
</dbReference>
<dbReference type="GeneID" id="62235545"/>
<feature type="compositionally biased region" description="Low complexity" evidence="1">
    <location>
        <begin position="159"/>
        <end position="180"/>
    </location>
</feature>